<dbReference type="Proteomes" id="UP001597417">
    <property type="component" value="Unassembled WGS sequence"/>
</dbReference>
<name>A0ABW5FWI5_9PSEU</name>
<dbReference type="PANTHER" id="PTHR37305:SF1">
    <property type="entry name" value="MEMBRANE PROTEIN"/>
    <property type="match status" value="1"/>
</dbReference>
<evidence type="ECO:0000256" key="1">
    <source>
        <dbReference type="SAM" id="Phobius"/>
    </source>
</evidence>
<keyword evidence="1" id="KW-0812">Transmembrane</keyword>
<keyword evidence="1" id="KW-0472">Membrane</keyword>
<keyword evidence="3" id="KW-1185">Reference proteome</keyword>
<feature type="transmembrane region" description="Helical" evidence="1">
    <location>
        <begin position="76"/>
        <end position="95"/>
    </location>
</feature>
<reference evidence="3" key="1">
    <citation type="journal article" date="2019" name="Int. J. Syst. Evol. Microbiol.">
        <title>The Global Catalogue of Microorganisms (GCM) 10K type strain sequencing project: providing services to taxonomists for standard genome sequencing and annotation.</title>
        <authorList>
            <consortium name="The Broad Institute Genomics Platform"/>
            <consortium name="The Broad Institute Genome Sequencing Center for Infectious Disease"/>
            <person name="Wu L."/>
            <person name="Ma J."/>
        </authorList>
    </citation>
    <scope>NUCLEOTIDE SEQUENCE [LARGE SCALE GENOMIC DNA]</scope>
    <source>
        <strain evidence="3">CGMCC 4.7645</strain>
    </source>
</reference>
<accession>A0ABW5FWI5</accession>
<protein>
    <submittedName>
        <fullName evidence="2">ABC transporter permease</fullName>
    </submittedName>
</protein>
<sequence>MTVLASTAVTAPRAAHAGLFRLYRAELRWIFRRPRTQVVLGLLGMVPVVIGIGLAIGRATDNGPGNGGDSLLTSAAGNALVLPIAALTLALNLLLPLTSAMSAGDALSGELAHGTLRGWLLAPVGRGRLLTVKALGVATFVFTSVLLMAVMGVITGLVMNGTGGLFTLSGTTLSFPRALGTIALAVLWVTVQLWAIAAVALAISACTEHPMLVVVSVLAGTIVSSVLLLLSAVDWLHPFLLPKSWDSMLDVLRDPIPATGLVEGLVRALCYIVIGLSLAYARLSTRDG</sequence>
<feature type="transmembrane region" description="Helical" evidence="1">
    <location>
        <begin position="38"/>
        <end position="56"/>
    </location>
</feature>
<dbReference type="RefSeq" id="WP_378267213.1">
    <property type="nucleotide sequence ID" value="NZ_JBHUKR010000011.1"/>
</dbReference>
<keyword evidence="1" id="KW-1133">Transmembrane helix</keyword>
<feature type="transmembrane region" description="Helical" evidence="1">
    <location>
        <begin position="135"/>
        <end position="158"/>
    </location>
</feature>
<feature type="transmembrane region" description="Helical" evidence="1">
    <location>
        <begin position="211"/>
        <end position="236"/>
    </location>
</feature>
<feature type="transmembrane region" description="Helical" evidence="1">
    <location>
        <begin position="178"/>
        <end position="204"/>
    </location>
</feature>
<dbReference type="EMBL" id="JBHUKR010000011">
    <property type="protein sequence ID" value="MFD2419206.1"/>
    <property type="molecule type" value="Genomic_DNA"/>
</dbReference>
<dbReference type="Pfam" id="PF12679">
    <property type="entry name" value="ABC2_membrane_2"/>
    <property type="match status" value="1"/>
</dbReference>
<evidence type="ECO:0000313" key="3">
    <source>
        <dbReference type="Proteomes" id="UP001597417"/>
    </source>
</evidence>
<gene>
    <name evidence="2" type="ORF">ACFSXZ_23010</name>
</gene>
<comment type="caution">
    <text evidence="2">The sequence shown here is derived from an EMBL/GenBank/DDBJ whole genome shotgun (WGS) entry which is preliminary data.</text>
</comment>
<proteinExistence type="predicted"/>
<evidence type="ECO:0000313" key="2">
    <source>
        <dbReference type="EMBL" id="MFD2419206.1"/>
    </source>
</evidence>
<feature type="transmembrane region" description="Helical" evidence="1">
    <location>
        <begin position="256"/>
        <end position="281"/>
    </location>
</feature>
<organism evidence="2 3">
    <name type="scientific">Amycolatopsis pigmentata</name>
    <dbReference type="NCBI Taxonomy" id="450801"/>
    <lineage>
        <taxon>Bacteria</taxon>
        <taxon>Bacillati</taxon>
        <taxon>Actinomycetota</taxon>
        <taxon>Actinomycetes</taxon>
        <taxon>Pseudonocardiales</taxon>
        <taxon>Pseudonocardiaceae</taxon>
        <taxon>Amycolatopsis</taxon>
    </lineage>
</organism>
<dbReference type="PANTHER" id="PTHR37305">
    <property type="entry name" value="INTEGRAL MEMBRANE PROTEIN-RELATED"/>
    <property type="match status" value="1"/>
</dbReference>